<evidence type="ECO:0000256" key="2">
    <source>
        <dbReference type="ARBA" id="ARBA00023015"/>
    </source>
</evidence>
<evidence type="ECO:0000259" key="5">
    <source>
        <dbReference type="PROSITE" id="PS50931"/>
    </source>
</evidence>
<gene>
    <name evidence="6" type="ordered locus">Jden_0053</name>
</gene>
<dbReference type="InterPro" id="IPR005119">
    <property type="entry name" value="LysR_subst-bd"/>
</dbReference>
<dbReference type="InterPro" id="IPR036390">
    <property type="entry name" value="WH_DNA-bd_sf"/>
</dbReference>
<dbReference type="GO" id="GO:0003700">
    <property type="term" value="F:DNA-binding transcription factor activity"/>
    <property type="evidence" value="ECO:0007669"/>
    <property type="project" value="InterPro"/>
</dbReference>
<keyword evidence="4" id="KW-0804">Transcription</keyword>
<dbReference type="PROSITE" id="PS50931">
    <property type="entry name" value="HTH_LYSR"/>
    <property type="match status" value="1"/>
</dbReference>
<dbReference type="PANTHER" id="PTHR30126">
    <property type="entry name" value="HTH-TYPE TRANSCRIPTIONAL REGULATOR"/>
    <property type="match status" value="1"/>
</dbReference>
<dbReference type="Proteomes" id="UP000000628">
    <property type="component" value="Chromosome"/>
</dbReference>
<dbReference type="eggNOG" id="COG0583">
    <property type="taxonomic scope" value="Bacteria"/>
</dbReference>
<dbReference type="EMBL" id="CP001706">
    <property type="protein sequence ID" value="ACV07730.1"/>
    <property type="molecule type" value="Genomic_DNA"/>
</dbReference>
<accession>C7R552</accession>
<dbReference type="GO" id="GO:0000976">
    <property type="term" value="F:transcription cis-regulatory region binding"/>
    <property type="evidence" value="ECO:0007669"/>
    <property type="project" value="TreeGrafter"/>
</dbReference>
<reference evidence="6 7" key="1">
    <citation type="journal article" date="2009" name="Stand. Genomic Sci.">
        <title>Complete genome sequence of Jonesia denitrificans type strain (Prevot 55134).</title>
        <authorList>
            <person name="Pukall R."/>
            <person name="Gehrich-Schroter G."/>
            <person name="Lapidus A."/>
            <person name="Nolan M."/>
            <person name="Glavina Del Rio T."/>
            <person name="Lucas S."/>
            <person name="Chen F."/>
            <person name="Tice H."/>
            <person name="Pitluck S."/>
            <person name="Cheng J.F."/>
            <person name="Copeland A."/>
            <person name="Saunders E."/>
            <person name="Brettin T."/>
            <person name="Detter J.C."/>
            <person name="Bruce D."/>
            <person name="Goodwin L."/>
            <person name="Pati A."/>
            <person name="Ivanova N."/>
            <person name="Mavromatis K."/>
            <person name="Ovchinnikova G."/>
            <person name="Chen A."/>
            <person name="Palaniappan K."/>
            <person name="Land M."/>
            <person name="Hauser L."/>
            <person name="Chang Y.J."/>
            <person name="Jeffries C.D."/>
            <person name="Chain P."/>
            <person name="Goker M."/>
            <person name="Bristow J."/>
            <person name="Eisen J.A."/>
            <person name="Markowitz V."/>
            <person name="Hugenholtz P."/>
            <person name="Kyrpides N.C."/>
            <person name="Klenk H.P."/>
            <person name="Han C."/>
        </authorList>
    </citation>
    <scope>NUCLEOTIDE SEQUENCE [LARGE SCALE GENOMIC DNA]</scope>
    <source>
        <strain evidence="7">ATCC 14870 / DSM 20603 / BCRC 15368 / CIP 55.134 / JCM 11481 / NBRC 15587 / NCTC 10816 / Prevot 55134</strain>
    </source>
</reference>
<dbReference type="PANTHER" id="PTHR30126:SF39">
    <property type="entry name" value="HTH-TYPE TRANSCRIPTIONAL REGULATOR CYSL"/>
    <property type="match status" value="1"/>
</dbReference>
<dbReference type="KEGG" id="jde:Jden_0053"/>
<keyword evidence="2" id="KW-0805">Transcription regulation</keyword>
<name>C7R552_JONDD</name>
<dbReference type="OrthoDB" id="9808620at2"/>
<dbReference type="Pfam" id="PF03466">
    <property type="entry name" value="LysR_substrate"/>
    <property type="match status" value="1"/>
</dbReference>
<evidence type="ECO:0000256" key="3">
    <source>
        <dbReference type="ARBA" id="ARBA00023125"/>
    </source>
</evidence>
<organism evidence="6 7">
    <name type="scientific">Jonesia denitrificans (strain ATCC 14870 / DSM 20603 / BCRC 15368 / CIP 55.134 / JCM 11481 / NBRC 15587 / NCTC 10816 / Prevot 55134)</name>
    <name type="common">Listeria denitrificans</name>
    <dbReference type="NCBI Taxonomy" id="471856"/>
    <lineage>
        <taxon>Bacteria</taxon>
        <taxon>Bacillati</taxon>
        <taxon>Actinomycetota</taxon>
        <taxon>Actinomycetes</taxon>
        <taxon>Micrococcales</taxon>
        <taxon>Jonesiaceae</taxon>
        <taxon>Jonesia</taxon>
    </lineage>
</organism>
<protein>
    <submittedName>
        <fullName evidence="6">Transcriptional regulator, LysR family</fullName>
    </submittedName>
</protein>
<dbReference type="Gene3D" id="3.40.190.10">
    <property type="entry name" value="Periplasmic binding protein-like II"/>
    <property type="match status" value="2"/>
</dbReference>
<proteinExistence type="inferred from homology"/>
<dbReference type="STRING" id="471856.Jden_0053"/>
<dbReference type="RefSeq" id="WP_012805835.1">
    <property type="nucleotide sequence ID" value="NC_013174.1"/>
</dbReference>
<evidence type="ECO:0000313" key="7">
    <source>
        <dbReference type="Proteomes" id="UP000000628"/>
    </source>
</evidence>
<evidence type="ECO:0000256" key="1">
    <source>
        <dbReference type="ARBA" id="ARBA00009437"/>
    </source>
</evidence>
<evidence type="ECO:0000313" key="6">
    <source>
        <dbReference type="EMBL" id="ACV07730.1"/>
    </source>
</evidence>
<comment type="similarity">
    <text evidence="1">Belongs to the LysR transcriptional regulatory family.</text>
</comment>
<sequence>MTVRWPDLSVVELLVAVHDLGSVSAAARAVGMAQPNASRALAGLERDIGVTLVVRHPRGSTLTDAGVALVGQARSVLLAASSFVDTYAALRGNKPTTLRVAASMTVAEHLLPEWLVALRALNERVSVQVKAVNSSGVYDLVDAGSVDVGFVETPQRRTGLRSRVVTHDRLVVVAHPAHPWASRSSDRPVSLAELAATPLVVREPGSGTRRAFDDAMRALHPVAPALELESIGAIRSTVRAGGSPGVLSELAVAWSVAQRELVRVPVEGLTMRREIRAVWQGHRPSPAAEELIAASMRIGNPRSRAT</sequence>
<keyword evidence="7" id="KW-1185">Reference proteome</keyword>
<keyword evidence="3" id="KW-0238">DNA-binding</keyword>
<dbReference type="Gene3D" id="1.10.10.10">
    <property type="entry name" value="Winged helix-like DNA-binding domain superfamily/Winged helix DNA-binding domain"/>
    <property type="match status" value="1"/>
</dbReference>
<dbReference type="HOGENOM" id="CLU_039613_6_1_11"/>
<evidence type="ECO:0000256" key="4">
    <source>
        <dbReference type="ARBA" id="ARBA00023163"/>
    </source>
</evidence>
<dbReference type="AlphaFoldDB" id="C7R552"/>
<dbReference type="InterPro" id="IPR036388">
    <property type="entry name" value="WH-like_DNA-bd_sf"/>
</dbReference>
<dbReference type="InterPro" id="IPR000847">
    <property type="entry name" value="LysR_HTH_N"/>
</dbReference>
<dbReference type="SUPFAM" id="SSF46785">
    <property type="entry name" value="Winged helix' DNA-binding domain"/>
    <property type="match status" value="1"/>
</dbReference>
<feature type="domain" description="HTH lysR-type" evidence="5">
    <location>
        <begin position="6"/>
        <end position="63"/>
    </location>
</feature>
<dbReference type="Pfam" id="PF00126">
    <property type="entry name" value="HTH_1"/>
    <property type="match status" value="1"/>
</dbReference>
<dbReference type="SUPFAM" id="SSF53850">
    <property type="entry name" value="Periplasmic binding protein-like II"/>
    <property type="match status" value="1"/>
</dbReference>